<gene>
    <name evidence="2" type="ORF">EP13_04320</name>
</gene>
<dbReference type="GeneID" id="78254156"/>
<sequence length="481" mass="54861">MTKRSRRTRKLTRAEYEDIYYSNYVGEKLGLGAISRKLDIPKTNLSRNFKKFDLPLRSNIEATQRSNRKWSDRDIEKIYQNEHINKKMTFEAISKVHGISPSRFSARCAKLGLKARSRAEANECFWERLASEVLESHMLYFDDDVTVEEIAKEQNISTYQVYERFKHFGLESKRPRGSNLTGDDISQIVKLHADDQAPREIEENLGISSSTVRKVLKKLGIESRSLSEAMNLALSRGRDKNRNSINANIKLEFFDQVTPQLAWFLGAVCSDGSIGSIYGPNKTTSSFSHASIDKDFVDKLGALVGLSPSKSMSSTYDKPIWTLRCSNKHFVNHLERLGVHSNKSSTVTIPEAIPPELIRHFIRGYFEGDGCVSKNSKGTIRFSLSSKSRELIMSVAKVLYEQAGIGIYGKRYSQSHVNPQNCPCLTVYVVREQRSDLIMYKIETSALGMMEKLYRYLYEDVDEANRMNRKFNVFEKALGSL</sequence>
<evidence type="ECO:0000313" key="2">
    <source>
        <dbReference type="EMBL" id="AIF97983.1"/>
    </source>
</evidence>
<evidence type="ECO:0000313" key="3">
    <source>
        <dbReference type="Proteomes" id="UP000056090"/>
    </source>
</evidence>
<dbReference type="Proteomes" id="UP000056090">
    <property type="component" value="Chromosome"/>
</dbReference>
<dbReference type="AlphaFoldDB" id="A0A075NX06"/>
<dbReference type="eggNOG" id="COG1372">
    <property type="taxonomic scope" value="Bacteria"/>
</dbReference>
<dbReference type="KEGG" id="aal:EP13_04320"/>
<reference evidence="2 3" key="1">
    <citation type="submission" date="2014-06" db="EMBL/GenBank/DDBJ databases">
        <title>Genomes of Alteromonas australica, a world apart.</title>
        <authorList>
            <person name="Gonzaga A."/>
            <person name="Lopez-Perez M."/>
            <person name="Rodriguez-Valera F."/>
        </authorList>
    </citation>
    <scope>NUCLEOTIDE SEQUENCE [LARGE SCALE GENOMIC DNA]</scope>
    <source>
        <strain evidence="2 3">H 17</strain>
    </source>
</reference>
<dbReference type="Pfam" id="PF14528">
    <property type="entry name" value="LAGLIDADG_3"/>
    <property type="match status" value="1"/>
</dbReference>
<keyword evidence="3" id="KW-1185">Reference proteome</keyword>
<dbReference type="InterPro" id="IPR004042">
    <property type="entry name" value="Intein_endonuc_central"/>
</dbReference>
<dbReference type="PROSITE" id="PS50819">
    <property type="entry name" value="INTEIN_ENDONUCLEASE"/>
    <property type="match status" value="1"/>
</dbReference>
<evidence type="ECO:0000259" key="1">
    <source>
        <dbReference type="PROSITE" id="PS50819"/>
    </source>
</evidence>
<proteinExistence type="predicted"/>
<dbReference type="RefSeq" id="WP_044056177.1">
    <property type="nucleotide sequence ID" value="NZ_CBCSKJ010000001.1"/>
</dbReference>
<name>A0A075NX06_9ALTE</name>
<feature type="domain" description="DOD-type homing endonuclease" evidence="1">
    <location>
        <begin position="264"/>
        <end position="407"/>
    </location>
</feature>
<dbReference type="SUPFAM" id="SSF55608">
    <property type="entry name" value="Homing endonucleases"/>
    <property type="match status" value="1"/>
</dbReference>
<dbReference type="InterPro" id="IPR027434">
    <property type="entry name" value="Homing_endonucl"/>
</dbReference>
<dbReference type="GO" id="GO:0004519">
    <property type="term" value="F:endonuclease activity"/>
    <property type="evidence" value="ECO:0007669"/>
    <property type="project" value="InterPro"/>
</dbReference>
<dbReference type="EMBL" id="CP008849">
    <property type="protein sequence ID" value="AIF97983.1"/>
    <property type="molecule type" value="Genomic_DNA"/>
</dbReference>
<dbReference type="InterPro" id="IPR004860">
    <property type="entry name" value="LAGLIDADG_dom"/>
</dbReference>
<dbReference type="Gene3D" id="3.10.28.10">
    <property type="entry name" value="Homing endonucleases"/>
    <property type="match status" value="1"/>
</dbReference>
<dbReference type="Gene3D" id="1.10.10.60">
    <property type="entry name" value="Homeodomain-like"/>
    <property type="match status" value="1"/>
</dbReference>
<protein>
    <recommendedName>
        <fullName evidence="1">DOD-type homing endonuclease domain-containing protein</fullName>
    </recommendedName>
</protein>
<organism evidence="2 3">
    <name type="scientific">Alteromonas australica</name>
    <dbReference type="NCBI Taxonomy" id="589873"/>
    <lineage>
        <taxon>Bacteria</taxon>
        <taxon>Pseudomonadati</taxon>
        <taxon>Pseudomonadota</taxon>
        <taxon>Gammaproteobacteria</taxon>
        <taxon>Alteromonadales</taxon>
        <taxon>Alteromonadaceae</taxon>
        <taxon>Alteromonas/Salinimonas group</taxon>
        <taxon>Alteromonas</taxon>
    </lineage>
</organism>
<accession>A0A075NX06</accession>